<dbReference type="Proteomes" id="UP000290287">
    <property type="component" value="Unassembled WGS sequence"/>
</dbReference>
<proteinExistence type="predicted"/>
<sequence>MCEPAAKHLKSKKYGLAISSEQRSAEQQQIIDDAKVIIDSIQLRFSYFMWRYLSMYVALFVDGEKIPNCTKFGMNSLDYKGKAGLERLYNWLDDPLKELKEKASQNASTEFYKGIFNAPKYGVSTRAPVRHVRYDGIFELYVNTSRELEAMIQARIEQSGRWYLRVGKLSVGRLSKLPERIPPQHWPSINDDVHTLG</sequence>
<evidence type="ECO:0000313" key="2">
    <source>
        <dbReference type="Proteomes" id="UP000290287"/>
    </source>
</evidence>
<name>A0A4Q0YNH2_9GAMM</name>
<accession>A0A4Q0YNH2</accession>
<organism evidence="1 2">
    <name type="scientific">Veronia nyctiphanis</name>
    <dbReference type="NCBI Taxonomy" id="1278244"/>
    <lineage>
        <taxon>Bacteria</taxon>
        <taxon>Pseudomonadati</taxon>
        <taxon>Pseudomonadota</taxon>
        <taxon>Gammaproteobacteria</taxon>
        <taxon>Vibrionales</taxon>
        <taxon>Vibrionaceae</taxon>
        <taxon>Veronia</taxon>
    </lineage>
</organism>
<keyword evidence="2" id="KW-1185">Reference proteome</keyword>
<dbReference type="EMBL" id="PEIB01000043">
    <property type="protein sequence ID" value="RXJ70849.1"/>
    <property type="molecule type" value="Genomic_DNA"/>
</dbReference>
<reference evidence="1 2" key="1">
    <citation type="submission" date="2017-10" db="EMBL/GenBank/DDBJ databases">
        <title>Nyctiphanis sp. nov., isolated from the stomach of the euphausiid Nyctiphanes simplex (Hansen, 1911) in the Gulf of California.</title>
        <authorList>
            <person name="Gomez-Gil B."/>
            <person name="Aguilar-Mendez M."/>
            <person name="Lopez-Cortes A."/>
            <person name="Gomez-Gutierrez J."/>
            <person name="Roque A."/>
            <person name="Lang E."/>
            <person name="Gonzalez-Castillo A."/>
        </authorList>
    </citation>
    <scope>NUCLEOTIDE SEQUENCE [LARGE SCALE GENOMIC DNA]</scope>
    <source>
        <strain evidence="1 2">CAIM 600</strain>
    </source>
</reference>
<evidence type="ECO:0000313" key="1">
    <source>
        <dbReference type="EMBL" id="RXJ70849.1"/>
    </source>
</evidence>
<gene>
    <name evidence="1" type="ORF">CS022_22250</name>
</gene>
<comment type="caution">
    <text evidence="1">The sequence shown here is derived from an EMBL/GenBank/DDBJ whole genome shotgun (WGS) entry which is preliminary data.</text>
</comment>
<protein>
    <submittedName>
        <fullName evidence="1">Uncharacterized protein</fullName>
    </submittedName>
</protein>
<dbReference type="AlphaFoldDB" id="A0A4Q0YNH2"/>